<evidence type="ECO:0000313" key="3">
    <source>
        <dbReference type="Proteomes" id="UP000827986"/>
    </source>
</evidence>
<dbReference type="AlphaFoldDB" id="A0A9D3WYI2"/>
<comment type="caution">
    <text evidence="2">The sequence shown here is derived from an EMBL/GenBank/DDBJ whole genome shotgun (WGS) entry which is preliminary data.</text>
</comment>
<sequence>MAHAAASIKKVREAELDERERNLEKERKKQRKIPRERVDRKRKPMSHSVLDLSTEESRGVEDFERSSKLCMFIFRRFQQILLSLLAQEAMQ</sequence>
<accession>A0A9D3WYI2</accession>
<name>A0A9D3WYI2_9SAUR</name>
<evidence type="ECO:0000313" key="2">
    <source>
        <dbReference type="EMBL" id="KAH1170121.1"/>
    </source>
</evidence>
<keyword evidence="3" id="KW-1185">Reference proteome</keyword>
<proteinExistence type="predicted"/>
<feature type="region of interest" description="Disordered" evidence="1">
    <location>
        <begin position="1"/>
        <end position="53"/>
    </location>
</feature>
<dbReference type="Proteomes" id="UP000827986">
    <property type="component" value="Unassembled WGS sequence"/>
</dbReference>
<organism evidence="2 3">
    <name type="scientific">Mauremys mutica</name>
    <name type="common">yellowpond turtle</name>
    <dbReference type="NCBI Taxonomy" id="74926"/>
    <lineage>
        <taxon>Eukaryota</taxon>
        <taxon>Metazoa</taxon>
        <taxon>Chordata</taxon>
        <taxon>Craniata</taxon>
        <taxon>Vertebrata</taxon>
        <taxon>Euteleostomi</taxon>
        <taxon>Archelosauria</taxon>
        <taxon>Testudinata</taxon>
        <taxon>Testudines</taxon>
        <taxon>Cryptodira</taxon>
        <taxon>Durocryptodira</taxon>
        <taxon>Testudinoidea</taxon>
        <taxon>Geoemydidae</taxon>
        <taxon>Geoemydinae</taxon>
        <taxon>Mauremys</taxon>
    </lineage>
</organism>
<evidence type="ECO:0000256" key="1">
    <source>
        <dbReference type="SAM" id="MobiDB-lite"/>
    </source>
</evidence>
<feature type="compositionally biased region" description="Basic and acidic residues" evidence="1">
    <location>
        <begin position="10"/>
        <end position="39"/>
    </location>
</feature>
<gene>
    <name evidence="2" type="ORF">KIL84_001106</name>
</gene>
<protein>
    <submittedName>
        <fullName evidence="2">Uncharacterized protein</fullName>
    </submittedName>
</protein>
<reference evidence="2" key="1">
    <citation type="submission" date="2021-09" db="EMBL/GenBank/DDBJ databases">
        <title>The genome of Mauremys mutica provides insights into the evolution of semi-aquatic lifestyle.</title>
        <authorList>
            <person name="Gong S."/>
            <person name="Gao Y."/>
        </authorList>
    </citation>
    <scope>NUCLEOTIDE SEQUENCE</scope>
    <source>
        <strain evidence="2">MM-2020</strain>
        <tissue evidence="2">Muscle</tissue>
    </source>
</reference>
<dbReference type="EMBL" id="JAHDVG010000484">
    <property type="protein sequence ID" value="KAH1170121.1"/>
    <property type="molecule type" value="Genomic_DNA"/>
</dbReference>